<name>A0ABX0KJ79_9PROT</name>
<keyword evidence="1" id="KW-0805">Transcription regulation</keyword>
<dbReference type="PROSITE" id="PS00894">
    <property type="entry name" value="HTH_DEOR_1"/>
    <property type="match status" value="1"/>
</dbReference>
<dbReference type="SUPFAM" id="SSF100950">
    <property type="entry name" value="NagB/RpiA/CoA transferase-like"/>
    <property type="match status" value="1"/>
</dbReference>
<dbReference type="EMBL" id="WOSW01000045">
    <property type="protein sequence ID" value="NHO33947.1"/>
    <property type="molecule type" value="Genomic_DNA"/>
</dbReference>
<dbReference type="Pfam" id="PF00455">
    <property type="entry name" value="DeoRC"/>
    <property type="match status" value="1"/>
</dbReference>
<dbReference type="Proteomes" id="UP000615326">
    <property type="component" value="Unassembled WGS sequence"/>
</dbReference>
<keyword evidence="3" id="KW-0804">Transcription</keyword>
<dbReference type="InterPro" id="IPR037171">
    <property type="entry name" value="NagB/RpiA_transferase-like"/>
</dbReference>
<comment type="caution">
    <text evidence="5">The sequence shown here is derived from an EMBL/GenBank/DDBJ whole genome shotgun (WGS) entry which is preliminary data.</text>
</comment>
<gene>
    <name evidence="5" type="ORF">GOB84_15625</name>
</gene>
<dbReference type="Gene3D" id="1.10.10.10">
    <property type="entry name" value="Winged helix-like DNA-binding domain superfamily/Winged helix DNA-binding domain"/>
    <property type="match status" value="1"/>
</dbReference>
<dbReference type="PANTHER" id="PTHR30363">
    <property type="entry name" value="HTH-TYPE TRANSCRIPTIONAL REGULATOR SRLR-RELATED"/>
    <property type="match status" value="1"/>
</dbReference>
<proteinExistence type="predicted"/>
<evidence type="ECO:0000313" key="6">
    <source>
        <dbReference type="Proteomes" id="UP000615326"/>
    </source>
</evidence>
<organism evidence="5 6">
    <name type="scientific">Acetobacter fallax</name>
    <dbReference type="NCBI Taxonomy" id="1737473"/>
    <lineage>
        <taxon>Bacteria</taxon>
        <taxon>Pseudomonadati</taxon>
        <taxon>Pseudomonadota</taxon>
        <taxon>Alphaproteobacteria</taxon>
        <taxon>Acetobacterales</taxon>
        <taxon>Acetobacteraceae</taxon>
        <taxon>Acetobacter</taxon>
    </lineage>
</organism>
<dbReference type="PRINTS" id="PR00037">
    <property type="entry name" value="HTHLACR"/>
</dbReference>
<dbReference type="RefSeq" id="WP_173578408.1">
    <property type="nucleotide sequence ID" value="NZ_WOSW01000045.1"/>
</dbReference>
<dbReference type="InterPro" id="IPR001034">
    <property type="entry name" value="DeoR_HTH"/>
</dbReference>
<dbReference type="Gene3D" id="3.40.50.1360">
    <property type="match status" value="1"/>
</dbReference>
<dbReference type="InterPro" id="IPR011991">
    <property type="entry name" value="ArsR-like_HTH"/>
</dbReference>
<dbReference type="SMART" id="SM01134">
    <property type="entry name" value="DeoRC"/>
    <property type="match status" value="1"/>
</dbReference>
<dbReference type="SUPFAM" id="SSF46785">
    <property type="entry name" value="Winged helix' DNA-binding domain"/>
    <property type="match status" value="1"/>
</dbReference>
<keyword evidence="6" id="KW-1185">Reference proteome</keyword>
<dbReference type="CDD" id="cd00090">
    <property type="entry name" value="HTH_ARSR"/>
    <property type="match status" value="1"/>
</dbReference>
<dbReference type="InterPro" id="IPR014036">
    <property type="entry name" value="DeoR-like_C"/>
</dbReference>
<evidence type="ECO:0000313" key="5">
    <source>
        <dbReference type="EMBL" id="NHO33947.1"/>
    </source>
</evidence>
<sequence length="273" mass="29561">MASDRLTQIRRYLYLNGMTGVHELAEKVDASLATIRRDLQRLEEQGVIVRTHGGAAIASSVGMEIAFETRENQGLEAKRAIADEAYGRLRPNSAIFLDAGTTVLQLAHRIHLEPMPLTVFSNNLGVVDALIDLDCVQTVLLGGRIRAANRSVVGPLSEQVIDGLWFDQLFLGASAVQPDDTIATPDIDEARLNSAMLARASERFLLVESSKFGNHATYRVGQLTQITHLFTDSGLDEDWLTRLAQLNVPCSLAALESGPVSDGIPTADGVGND</sequence>
<dbReference type="SMART" id="SM00420">
    <property type="entry name" value="HTH_DEOR"/>
    <property type="match status" value="1"/>
</dbReference>
<dbReference type="InterPro" id="IPR036388">
    <property type="entry name" value="WH-like_DNA-bd_sf"/>
</dbReference>
<evidence type="ECO:0000259" key="4">
    <source>
        <dbReference type="PROSITE" id="PS51000"/>
    </source>
</evidence>
<evidence type="ECO:0000256" key="1">
    <source>
        <dbReference type="ARBA" id="ARBA00023015"/>
    </source>
</evidence>
<dbReference type="InterPro" id="IPR050313">
    <property type="entry name" value="Carb_Metab_HTH_regulators"/>
</dbReference>
<dbReference type="PANTHER" id="PTHR30363:SF46">
    <property type="entry name" value="LYSR FAMILY TRANSCRIPTIONAL REGULATOR"/>
    <property type="match status" value="1"/>
</dbReference>
<feature type="domain" description="HTH deoR-type" evidence="4">
    <location>
        <begin position="2"/>
        <end position="57"/>
    </location>
</feature>
<dbReference type="PROSITE" id="PS51000">
    <property type="entry name" value="HTH_DEOR_2"/>
    <property type="match status" value="1"/>
</dbReference>
<dbReference type="InterPro" id="IPR018356">
    <property type="entry name" value="Tscrpt_reg_HTH_DeoR_CS"/>
</dbReference>
<evidence type="ECO:0000256" key="2">
    <source>
        <dbReference type="ARBA" id="ARBA00023125"/>
    </source>
</evidence>
<accession>A0ABX0KJ79</accession>
<dbReference type="Pfam" id="PF08220">
    <property type="entry name" value="HTH_DeoR"/>
    <property type="match status" value="1"/>
</dbReference>
<evidence type="ECO:0000256" key="3">
    <source>
        <dbReference type="ARBA" id="ARBA00023163"/>
    </source>
</evidence>
<reference evidence="5 6" key="1">
    <citation type="journal article" date="2020" name="Int. J. Syst. Evol. Microbiol.">
        <title>Novel acetic acid bacteria from cider fermentations: Acetobacter conturbans sp. nov. and Acetobacter fallax sp. nov.</title>
        <authorList>
            <person name="Sombolestani A.S."/>
            <person name="Cleenwerck I."/>
            <person name="Cnockaert M."/>
            <person name="Borremans W."/>
            <person name="Wieme A.D."/>
            <person name="De Vuyst L."/>
            <person name="Vandamme P."/>
        </authorList>
    </citation>
    <scope>NUCLEOTIDE SEQUENCE [LARGE SCALE GENOMIC DNA]</scope>
    <source>
        <strain evidence="5 6">LMG 1637</strain>
    </source>
</reference>
<keyword evidence="2" id="KW-0238">DNA-binding</keyword>
<protein>
    <submittedName>
        <fullName evidence="5">DeoR family transcriptional regulator</fullName>
    </submittedName>
</protein>
<dbReference type="InterPro" id="IPR036390">
    <property type="entry name" value="WH_DNA-bd_sf"/>
</dbReference>